<keyword evidence="3" id="KW-0201">Cytochrome c-type biogenesis</keyword>
<dbReference type="STRING" id="269799.Gmet_0572"/>
<proteinExistence type="predicted"/>
<keyword evidence="2 6" id="KW-0812">Transmembrane</keyword>
<feature type="domain" description="ResB-like" evidence="7">
    <location>
        <begin position="8"/>
        <end position="255"/>
    </location>
</feature>
<feature type="transmembrane region" description="Helical" evidence="6">
    <location>
        <begin position="362"/>
        <end position="390"/>
    </location>
</feature>
<feature type="transmembrane region" description="Helical" evidence="6">
    <location>
        <begin position="6"/>
        <end position="28"/>
    </location>
</feature>
<evidence type="ECO:0000259" key="7">
    <source>
        <dbReference type="Pfam" id="PF05140"/>
    </source>
</evidence>
<name>Q39Y59_GEOMG</name>
<sequence>MKRFLLSRTTILALFALILGAIVLSYFVPQHMGVPSRALDKWRESHGPLLAAVDFLGLHHMFTTPWFATLLAFFLASLSLSTYQQYRLAKERTFRVGLPGEGWISLPETAMESAVILRKFGYVRIGNQGEVSRHVKHPWGYWGNFLLHVGIVLVVASSLVILVTQHRGLLNLERGETVYPGTPWAVEENGLFVGKFVLPAAVRLESHDPVFWDNGEIKLIESTVAFLYPDRPVERATLGINQPAWLGGVKIYQSHRFGSDFYAEFADRDGKKVVLILPLQIPPRLDEAGYGDFQFNVMPFQIKAKYYADAARKDMLSGNPLLVLRLYDGAALLGELPLRIGESGVLGNYHVRLLKAVPWNGLILVSMSGMPGIFFGFFIIVCGCSLNYFVVPREVWVREGSQTAVSWRAARFAEFYRDEYDELVAALGAMHEQAEAGPVQ</sequence>
<dbReference type="KEGG" id="gme:Gmet_0572"/>
<dbReference type="eggNOG" id="COG1333">
    <property type="taxonomic scope" value="Bacteria"/>
</dbReference>
<protein>
    <submittedName>
        <fullName evidence="8">ResB-like family cytochrome c</fullName>
    </submittedName>
</protein>
<dbReference type="GO" id="GO:0016020">
    <property type="term" value="C:membrane"/>
    <property type="evidence" value="ECO:0007669"/>
    <property type="project" value="UniProtKB-SubCell"/>
</dbReference>
<evidence type="ECO:0000256" key="1">
    <source>
        <dbReference type="ARBA" id="ARBA00004141"/>
    </source>
</evidence>
<dbReference type="Proteomes" id="UP000007073">
    <property type="component" value="Chromosome"/>
</dbReference>
<dbReference type="InterPro" id="IPR007816">
    <property type="entry name" value="ResB-like_domain"/>
</dbReference>
<reference evidence="8 9" key="2">
    <citation type="journal article" date="2009" name="BMC Microbiol.">
        <title>The genome sequence of Geobacter metallireducens: features of metabolism, physiology and regulation common and dissimilar to Geobacter sulfurreducens.</title>
        <authorList>
            <person name="Aklujkar M."/>
            <person name="Krushkal J."/>
            <person name="DiBartolo G."/>
            <person name="Lapidus A."/>
            <person name="Land M.L."/>
            <person name="Lovley D.R."/>
        </authorList>
    </citation>
    <scope>NUCLEOTIDE SEQUENCE [LARGE SCALE GENOMIC DNA]</scope>
    <source>
        <strain evidence="9">ATCC 53774 / DSM 7210 / GS-15</strain>
    </source>
</reference>
<feature type="transmembrane region" description="Helical" evidence="6">
    <location>
        <begin position="145"/>
        <end position="164"/>
    </location>
</feature>
<dbReference type="InterPro" id="IPR023494">
    <property type="entry name" value="Cyt_c_bgen_Ccs1/CcsB/ResB"/>
</dbReference>
<keyword evidence="9" id="KW-1185">Reference proteome</keyword>
<evidence type="ECO:0000256" key="4">
    <source>
        <dbReference type="ARBA" id="ARBA00022989"/>
    </source>
</evidence>
<keyword evidence="5 6" id="KW-0472">Membrane</keyword>
<evidence type="ECO:0000256" key="3">
    <source>
        <dbReference type="ARBA" id="ARBA00022748"/>
    </source>
</evidence>
<keyword evidence="4 6" id="KW-1133">Transmembrane helix</keyword>
<reference evidence="8 9" key="1">
    <citation type="submission" date="2005-10" db="EMBL/GenBank/DDBJ databases">
        <title>Complete sequence of Geobacter metallireducens GS-15.</title>
        <authorList>
            <consortium name="US DOE Joint Genome Institute"/>
            <person name="Copeland A."/>
            <person name="Lucas S."/>
            <person name="Lapidus A."/>
            <person name="Barry K."/>
            <person name="Detter J.C."/>
            <person name="Glavina T."/>
            <person name="Hammon N."/>
            <person name="Israni S."/>
            <person name="Pitluck S."/>
            <person name="Di Bartolo G."/>
            <person name="Chain P."/>
            <person name="Schmutz J."/>
            <person name="Larimer F."/>
            <person name="Land M."/>
            <person name="Kyrpides N."/>
            <person name="Ivanova N."/>
            <person name="Richardson P."/>
        </authorList>
    </citation>
    <scope>NUCLEOTIDE SEQUENCE [LARGE SCALE GENOMIC DNA]</scope>
    <source>
        <strain evidence="9">ATCC 53774 / DSM 7210 / GS-15</strain>
    </source>
</reference>
<dbReference type="GO" id="GO:0017004">
    <property type="term" value="P:cytochrome complex assembly"/>
    <property type="evidence" value="ECO:0007669"/>
    <property type="project" value="UniProtKB-KW"/>
</dbReference>
<evidence type="ECO:0000256" key="5">
    <source>
        <dbReference type="ARBA" id="ARBA00023136"/>
    </source>
</evidence>
<evidence type="ECO:0000313" key="8">
    <source>
        <dbReference type="EMBL" id="ABB30815.1"/>
    </source>
</evidence>
<dbReference type="HOGENOM" id="CLU_612182_0_0_7"/>
<dbReference type="EMBL" id="CP000148">
    <property type="protein sequence ID" value="ABB30815.1"/>
    <property type="molecule type" value="Genomic_DNA"/>
</dbReference>
<dbReference type="PANTHER" id="PTHR31566">
    <property type="entry name" value="CYTOCHROME C BIOGENESIS PROTEIN CCS1, CHLOROPLASTIC"/>
    <property type="match status" value="1"/>
</dbReference>
<dbReference type="Pfam" id="PF05140">
    <property type="entry name" value="ResB"/>
    <property type="match status" value="1"/>
</dbReference>
<dbReference type="RefSeq" id="WP_004512269.1">
    <property type="nucleotide sequence ID" value="NC_007517.1"/>
</dbReference>
<feature type="transmembrane region" description="Helical" evidence="6">
    <location>
        <begin position="49"/>
        <end position="76"/>
    </location>
</feature>
<gene>
    <name evidence="8" type="ordered locus">Gmet_0572</name>
</gene>
<evidence type="ECO:0000256" key="6">
    <source>
        <dbReference type="SAM" id="Phobius"/>
    </source>
</evidence>
<comment type="subcellular location">
    <subcellularLocation>
        <location evidence="1">Membrane</location>
        <topology evidence="1">Multi-pass membrane protein</topology>
    </subcellularLocation>
</comment>
<evidence type="ECO:0000256" key="2">
    <source>
        <dbReference type="ARBA" id="ARBA00022692"/>
    </source>
</evidence>
<accession>Q39Y59</accession>
<dbReference type="PANTHER" id="PTHR31566:SF0">
    <property type="entry name" value="CYTOCHROME C BIOGENESIS PROTEIN CCS1, CHLOROPLASTIC"/>
    <property type="match status" value="1"/>
</dbReference>
<dbReference type="AlphaFoldDB" id="Q39Y59"/>
<evidence type="ECO:0000313" key="9">
    <source>
        <dbReference type="Proteomes" id="UP000007073"/>
    </source>
</evidence>
<organism evidence="8 9">
    <name type="scientific">Geobacter metallireducens (strain ATCC 53774 / DSM 7210 / GS-15)</name>
    <dbReference type="NCBI Taxonomy" id="269799"/>
    <lineage>
        <taxon>Bacteria</taxon>
        <taxon>Pseudomonadati</taxon>
        <taxon>Thermodesulfobacteriota</taxon>
        <taxon>Desulfuromonadia</taxon>
        <taxon>Geobacterales</taxon>
        <taxon>Geobacteraceae</taxon>
        <taxon>Geobacter</taxon>
    </lineage>
</organism>